<evidence type="ECO:0000313" key="2">
    <source>
        <dbReference type="WBParaSite" id="Hba_02522"/>
    </source>
</evidence>
<name>A0A1I7WCU3_HETBA</name>
<keyword evidence="1" id="KW-1185">Reference proteome</keyword>
<evidence type="ECO:0000313" key="1">
    <source>
        <dbReference type="Proteomes" id="UP000095283"/>
    </source>
</evidence>
<organism evidence="1 2">
    <name type="scientific">Heterorhabditis bacteriophora</name>
    <name type="common">Entomopathogenic nematode worm</name>
    <dbReference type="NCBI Taxonomy" id="37862"/>
    <lineage>
        <taxon>Eukaryota</taxon>
        <taxon>Metazoa</taxon>
        <taxon>Ecdysozoa</taxon>
        <taxon>Nematoda</taxon>
        <taxon>Chromadorea</taxon>
        <taxon>Rhabditida</taxon>
        <taxon>Rhabditina</taxon>
        <taxon>Rhabditomorpha</taxon>
        <taxon>Strongyloidea</taxon>
        <taxon>Heterorhabditidae</taxon>
        <taxon>Heterorhabditis</taxon>
    </lineage>
</organism>
<sequence length="90" mass="10540">MPVLYESVPYVKYFSSAFLRLKNAEVIYRSYCDFLSYTTLRSICEHFQLQMVSLSDTSLTCKLHSCEMYRCVALILQRVPLDQTLLISVR</sequence>
<proteinExistence type="predicted"/>
<dbReference type="AlphaFoldDB" id="A0A1I7WCU3"/>
<reference evidence="2" key="1">
    <citation type="submission" date="2016-11" db="UniProtKB">
        <authorList>
            <consortium name="WormBaseParasite"/>
        </authorList>
    </citation>
    <scope>IDENTIFICATION</scope>
</reference>
<dbReference type="Proteomes" id="UP000095283">
    <property type="component" value="Unplaced"/>
</dbReference>
<dbReference type="WBParaSite" id="Hba_02522">
    <property type="protein sequence ID" value="Hba_02522"/>
    <property type="gene ID" value="Hba_02522"/>
</dbReference>
<accession>A0A1I7WCU3</accession>
<protein>
    <submittedName>
        <fullName evidence="2">Ovule protein</fullName>
    </submittedName>
</protein>